<feature type="domain" description="K Homology" evidence="4">
    <location>
        <begin position="572"/>
        <end position="642"/>
    </location>
</feature>
<dbReference type="SMART" id="SM00322">
    <property type="entry name" value="KH"/>
    <property type="match status" value="8"/>
</dbReference>
<evidence type="ECO:0000256" key="2">
    <source>
        <dbReference type="PROSITE-ProRule" id="PRU00117"/>
    </source>
</evidence>
<accession>F0WYI5</accession>
<dbReference type="GO" id="GO:0003723">
    <property type="term" value="F:RNA binding"/>
    <property type="evidence" value="ECO:0007669"/>
    <property type="project" value="UniProtKB-UniRule"/>
</dbReference>
<dbReference type="Gene3D" id="3.30.310.210">
    <property type="match status" value="1"/>
</dbReference>
<feature type="domain" description="K Homology" evidence="4">
    <location>
        <begin position="361"/>
        <end position="424"/>
    </location>
</feature>
<feature type="domain" description="K Homology" evidence="4">
    <location>
        <begin position="935"/>
        <end position="1017"/>
    </location>
</feature>
<feature type="domain" description="K Homology" evidence="4">
    <location>
        <begin position="643"/>
        <end position="710"/>
    </location>
</feature>
<dbReference type="SUPFAM" id="SSF54791">
    <property type="entry name" value="Eukaryotic type KH-domain (KH-domain type I)"/>
    <property type="match status" value="6"/>
</dbReference>
<feature type="domain" description="K Homology" evidence="4">
    <location>
        <begin position="276"/>
        <end position="341"/>
    </location>
</feature>
<dbReference type="EMBL" id="FR824428">
    <property type="protein sequence ID" value="CCA26542.1"/>
    <property type="molecule type" value="Genomic_DNA"/>
</dbReference>
<protein>
    <submittedName>
        <fullName evidence="5">Uncharacterized protein AlNc14C384G11247</fullName>
    </submittedName>
</protein>
<evidence type="ECO:0000259" key="4">
    <source>
        <dbReference type="SMART" id="SM00322"/>
    </source>
</evidence>
<dbReference type="Pfam" id="PF00013">
    <property type="entry name" value="KH_1"/>
    <property type="match status" value="5"/>
</dbReference>
<dbReference type="HOGENOM" id="CLU_264401_0_0_1"/>
<dbReference type="AlphaFoldDB" id="F0WYI5"/>
<dbReference type="CDD" id="cd00105">
    <property type="entry name" value="KH-I"/>
    <property type="match status" value="1"/>
</dbReference>
<reference evidence="5" key="1">
    <citation type="journal article" date="2011" name="PLoS Biol.">
        <title>Gene gain and loss during evolution of obligate parasitism in the white rust pathogen of Arabidopsis thaliana.</title>
        <authorList>
            <person name="Kemen E."/>
            <person name="Gardiner A."/>
            <person name="Schultz-Larsen T."/>
            <person name="Kemen A.C."/>
            <person name="Balmuth A.L."/>
            <person name="Robert-Seilaniantz A."/>
            <person name="Bailey K."/>
            <person name="Holub E."/>
            <person name="Studholme D.J."/>
            <person name="Maclean D."/>
            <person name="Jones J.D."/>
        </authorList>
    </citation>
    <scope>NUCLEOTIDE SEQUENCE</scope>
</reference>
<evidence type="ECO:0000256" key="3">
    <source>
        <dbReference type="SAM" id="MobiDB-lite"/>
    </source>
</evidence>
<dbReference type="Gene3D" id="3.30.1370.10">
    <property type="entry name" value="K Homology domain, type 1"/>
    <property type="match status" value="4"/>
</dbReference>
<dbReference type="InterPro" id="IPR004087">
    <property type="entry name" value="KH_dom"/>
</dbReference>
<feature type="domain" description="K Homology" evidence="4">
    <location>
        <begin position="147"/>
        <end position="212"/>
    </location>
</feature>
<dbReference type="PROSITE" id="PS50084">
    <property type="entry name" value="KH_TYPE_1"/>
    <property type="match status" value="5"/>
</dbReference>
<name>F0WYI5_9STRA</name>
<dbReference type="InterPro" id="IPR036612">
    <property type="entry name" value="KH_dom_type_1_sf"/>
</dbReference>
<keyword evidence="1" id="KW-0677">Repeat</keyword>
<organism evidence="5">
    <name type="scientific">Albugo laibachii Nc14</name>
    <dbReference type="NCBI Taxonomy" id="890382"/>
    <lineage>
        <taxon>Eukaryota</taxon>
        <taxon>Sar</taxon>
        <taxon>Stramenopiles</taxon>
        <taxon>Oomycota</taxon>
        <taxon>Peronosporomycetes</taxon>
        <taxon>Albuginales</taxon>
        <taxon>Albuginaceae</taxon>
        <taxon>Albugo</taxon>
    </lineage>
</organism>
<keyword evidence="2" id="KW-0694">RNA-binding</keyword>
<sequence>MSIQQEKELLESLNQKLQAISVHRQNNALEGKKIDEKIRIAFKNPPKRPKITLEKIDMDMETLELRRTTTSMSLNDEKTILREIQSLKEKRKQLEICTAFQETIDALKRTRAERMKQHDVYTHERDQIELQMKRIALAQRLHVPSCEFVTIEVSITEDKIGKSLSKKSLRIDEIQSKCHVLLEFHPTKPVLTVCGAPGNAHLAMEHIEDVTLASTHTFGLHPDTIQLLLIQKCKNLHALEQTHGVRLHLNRVEGVLTLHASPARLQQVQKSIEELNQLTKEISIPVDIVPQLIGKKGETINRLMEDTEALVLIDNVSNVVRLCGTHENVMRAHAFVTELIREKTKTERFFEANDANVFPTMKDEHEFAFFAAFLVSEKGKELRMLRVNASEARIKVLRDEQRIQVNGTRAQIAEVETALRDRFRAFDAQHWTHKVTDPHHISLIVGKNGSMIKQIEESCQGMVRFDTHKQHICVFGESRDIMERAKSQILDIIDRNQRSVYMTSFHIAVLLLGNKRLKLIELEKATECRISIQMPSDRETSAKHTLPIKLVLQGSSIAILAAKNALQSLENDHTVFYLPLDADEIATIVGKKGETISQIAESTGARLHVIREAQAQVGAELEIIGTEHQVASARRQIDEILQTHHQKVLHLDSLSTACLIGKKGERIKSLREEHPATTVTVSAKLGHVRVKAHAAEPLEACVNAILHVLETIQTETVSISDGSNRDFMSILQAHPSIPSSLAELEARGGTSMKVSIMENGKIAKIRGPVRGITKLKDYLLMLSSKDAFFTERVKLPSCAFSSTLFDTLEPTSMECALNENALRIVRQTDCELRVKKTCKDRPEILIEGTQLHQVYVAKQSVEKVLAFYHPKCFRILEKLPHDFVAQLYAKLPQLAIDDAVELTLIDPSSLRIFADTEKNVQLAARTILTELENWENQNLKLTIPNWLVPILLGKNGDTIRALSKEIGARLELDTLSKKAADCNVGVVSRVRDPILTITADDESCAKAAARRILDFQTTHETHTARIGVAKDMIGMIPLLRKKVKNCQIHTLEAPDQAKQVDLLLYSMDPATRQEALKMITSLAADFLATTIDLSASLHSSTAVSGIIGALIGKNGSNIKVLQSEFPNVFVEVHREHHQISIKGAHGDVLKVRTIVEDKVSELVQSRSDHSPAAFHPESYIENGNEAVVPPTEKDVTAHDPNAADMKTQTPVIPIGGSLATSNKLDKNQRRRMRRRAENEMKTAATDL</sequence>
<gene>
    <name evidence="5" type="primary">AlNc14C384G11247</name>
    <name evidence="5" type="ORF">ALNC14_126860</name>
</gene>
<evidence type="ECO:0000313" key="5">
    <source>
        <dbReference type="EMBL" id="CCA26542.1"/>
    </source>
</evidence>
<feature type="region of interest" description="Disordered" evidence="3">
    <location>
        <begin position="1201"/>
        <end position="1247"/>
    </location>
</feature>
<dbReference type="PANTHER" id="PTHR10288">
    <property type="entry name" value="KH DOMAIN CONTAINING RNA BINDING PROTEIN"/>
    <property type="match status" value="1"/>
</dbReference>
<reference evidence="5" key="2">
    <citation type="submission" date="2011-02" db="EMBL/GenBank/DDBJ databases">
        <authorList>
            <person name="MacLean D."/>
        </authorList>
    </citation>
    <scope>NUCLEOTIDE SEQUENCE</scope>
</reference>
<feature type="domain" description="K Homology" evidence="4">
    <location>
        <begin position="429"/>
        <end position="494"/>
    </location>
</feature>
<dbReference type="InterPro" id="IPR004088">
    <property type="entry name" value="KH_dom_type_1"/>
</dbReference>
<proteinExistence type="predicted"/>
<evidence type="ECO:0000256" key="1">
    <source>
        <dbReference type="ARBA" id="ARBA00022737"/>
    </source>
</evidence>
<feature type="domain" description="K Homology" evidence="4">
    <location>
        <begin position="1085"/>
        <end position="1160"/>
    </location>
</feature>